<evidence type="ECO:0000313" key="1">
    <source>
        <dbReference type="EMBL" id="MCH7321998.1"/>
    </source>
</evidence>
<dbReference type="Proteomes" id="UP001316087">
    <property type="component" value="Unassembled WGS sequence"/>
</dbReference>
<keyword evidence="2" id="KW-1185">Reference proteome</keyword>
<name>A0ABS9UDE7_9BACL</name>
<sequence>MKNYFLLLSILLGAFLVGCTEKQKEPVTDEEVSSPIEQPKEINELNYELLMHLEFIPHEVGTSMTLIQDEKLYLSWAEIFQFEETPVIDFATEEVLFVTEYSNGCGLVFDTLTQKEDTIHVKLNFPEEIRTQKSIACNDIAMPNSYVIKLKKTNATKGTLEDPYAIRLENVNIKN</sequence>
<dbReference type="RefSeq" id="WP_241369045.1">
    <property type="nucleotide sequence ID" value="NZ_JAKZFC010000002.1"/>
</dbReference>
<evidence type="ECO:0000313" key="2">
    <source>
        <dbReference type="Proteomes" id="UP001316087"/>
    </source>
</evidence>
<protein>
    <submittedName>
        <fullName evidence="1">Dehydrogenase</fullName>
    </submittedName>
</protein>
<gene>
    <name evidence="1" type="ORF">LZ480_08840</name>
</gene>
<dbReference type="PROSITE" id="PS51257">
    <property type="entry name" value="PROKAR_LIPOPROTEIN"/>
    <property type="match status" value="1"/>
</dbReference>
<organism evidence="1 2">
    <name type="scientific">Solibacillus palustris</name>
    <dbReference type="NCBI Taxonomy" id="2908203"/>
    <lineage>
        <taxon>Bacteria</taxon>
        <taxon>Bacillati</taxon>
        <taxon>Bacillota</taxon>
        <taxon>Bacilli</taxon>
        <taxon>Bacillales</taxon>
        <taxon>Caryophanaceae</taxon>
        <taxon>Solibacillus</taxon>
    </lineage>
</organism>
<dbReference type="EMBL" id="JAKZFC010000002">
    <property type="protein sequence ID" value="MCH7321998.1"/>
    <property type="molecule type" value="Genomic_DNA"/>
</dbReference>
<comment type="caution">
    <text evidence="1">The sequence shown here is derived from an EMBL/GenBank/DDBJ whole genome shotgun (WGS) entry which is preliminary data.</text>
</comment>
<accession>A0ABS9UDE7</accession>
<reference evidence="1 2" key="1">
    <citation type="submission" date="2022-03" db="EMBL/GenBank/DDBJ databases">
        <authorList>
            <person name="Jo J.-H."/>
            <person name="Im W.-T."/>
        </authorList>
    </citation>
    <scope>NUCLEOTIDE SEQUENCE [LARGE SCALE GENOMIC DNA]</scope>
    <source>
        <strain evidence="1 2">MA9</strain>
    </source>
</reference>
<proteinExistence type="predicted"/>